<feature type="region of interest" description="Disordered" evidence="1">
    <location>
        <begin position="1343"/>
        <end position="1362"/>
    </location>
</feature>
<name>A0AAV7G5P9_DENCH</name>
<dbReference type="PANTHER" id="PTHR35764:SF1">
    <property type="entry name" value="PROTEIN SHORTAGE IN CHIASMATA 1"/>
    <property type="match status" value="1"/>
</dbReference>
<evidence type="ECO:0000313" key="2">
    <source>
        <dbReference type="EMBL" id="KAH0451521.1"/>
    </source>
</evidence>
<dbReference type="GO" id="GO:0000712">
    <property type="term" value="P:resolution of meiotic recombination intermediates"/>
    <property type="evidence" value="ECO:0007669"/>
    <property type="project" value="TreeGrafter"/>
</dbReference>
<dbReference type="Proteomes" id="UP000775213">
    <property type="component" value="Unassembled WGS sequence"/>
</dbReference>
<evidence type="ECO:0008006" key="4">
    <source>
        <dbReference type="Google" id="ProtNLM"/>
    </source>
</evidence>
<dbReference type="InterPro" id="IPR038824">
    <property type="entry name" value="SHOC1-like"/>
</dbReference>
<sequence length="1658" mass="186647">MRTRFLATDYFSVPSTSEALKDFQALSLPAPNFYSLDPFLSAEIPLLIPDFSAQHEIDRFPFEEALTEFLSDVIPRFLGSGERRSDPRSSEIQLTPSSECNQEEIGYTACEMECIERADGSFYKEMEVEKSMEVNLGAVIDMLPQTFLQFEIAEVDEFPMWELGIYCERNETSLFFEVPGVTVALDFIDVEIGISIISPYEVDRLLCLIEDVPDILIICQESFSEKDGKSLQDSKLCHDIKLPSFEIGESVLGIHECFSMDETFNDLLAYLKLQKNGDELVVNAKELLGPTNDSFSEHFLTQAASDGLDHRPLPLNSLLDLDLIDLNGCILLEDKSVMYPMVSDGSSTHVPCLTQLEEVQVFDGTMNVPDMFNSFNSVEKEEFFEQMCKEQIGHMESFYESVLTSELSLMDNPFMILPAPILIDANILKSESMIMKDIFNAIKPHSFSVCDEIYLDWHPLLEGACNNEACSAFMSMIQEVSSYRIDTCELESQCEPFTHSDFYFMDDSLAEVSIEHSKKHTDVHQNCPDDMVPAVDTDVTEAVNHDNRESKSAKQMPKNNPAKISSLLEPISQFNDLNFFLGVRKGSAEVSSGFETCSANRHGIRITSWDTLQEPSEASFFSESNLQKIEVHKASLSGYTLNLIDEIQGIYFSNLNKCKHLISNSSSSTATELLSIHKGRLLELISQKGESQCTLGARDEAFVALLAIYALKQLAYYLCFFGIHIAYLYVSICSSNVTNLAERLQPLQSLLQDAHWKAEKQIIESHPSLCLIEGLLRSNASKGCKKTLIISNEVFWPSLKYKLTILKISFNEVRHPCCSTEQLDILDNCRSPNSIIEALLHSDCLLLSYENISAHFPFNMFSNILEYGGPRATSIIPEIFPCLGSFPCVHFIRFDLENHYLAKALCEGFEASKNSLISPVVRTTCERHARRGVRSYCDVRSDTVQETLPRCMAYLQGCLNDQNTEGLLTQFPLNKACNNSCESTCTIEPSHDNDCYMNMLHLPSSNLTTARASSVPEVVIIVNTQNIDKNMIISRRSSYQKILELEKRGVQVVERDINLPLDVIFSAAVCLVWYEARNIVDKTQAVVNMSAVLTFIENIATKILMSLSSSFSGCILIFEGERNFLASIMESSDMLYAAAASLDLNLQLFCSHIAETTDDIILNCITMTRTKDGGLYPAMPESECLAESFLTRFPSLNPLSAHAILSSGGMLVEFFQWSHERRIQAIGKYKVPAESISLFNALCRYGELGESKSVMTDCSSIDSDNSSGTLQSKRKKQIYALRNGTPGLLADESFYVEPSELNYSSGVIPQSSQPYQAKNIRFHDLPEKTRFFSSTNMVDGKHEVNNSKMSSIGGNTSVRRSDPHDKFHNDVFDYKFSFIDEPCSSIPRSRFNLGRSNLRCEPIVENFLSSSRLLDGHTRTFPTAAEINYSENDLTNFCKKNGSEIESCEIKSPFFNKELPIKSNEFLHQNHTDTLGLLNKPNRLPSLGELLRLNVGQPSQQQCRKKCIIESLGKANEKTRMHQQFSCNTCLSYPGNLKRKAAFQKKSPSIIDSFRYQGGNKQVKGAVNKRKNLTGAQPSLRDLDQKDSALIIPTWTPIDKRARQHLAFIRTGNEQQSRLAWRRSESPRVRYSSRKRQRDDGYSKNSSEFSPSFEGIEH</sequence>
<reference evidence="2 3" key="1">
    <citation type="journal article" date="2021" name="Hortic Res">
        <title>Chromosome-scale assembly of the Dendrobium chrysotoxum genome enhances the understanding of orchid evolution.</title>
        <authorList>
            <person name="Zhang Y."/>
            <person name="Zhang G.Q."/>
            <person name="Zhang D."/>
            <person name="Liu X.D."/>
            <person name="Xu X.Y."/>
            <person name="Sun W.H."/>
            <person name="Yu X."/>
            <person name="Zhu X."/>
            <person name="Wang Z.W."/>
            <person name="Zhao X."/>
            <person name="Zhong W.Y."/>
            <person name="Chen H."/>
            <person name="Yin W.L."/>
            <person name="Huang T."/>
            <person name="Niu S.C."/>
            <person name="Liu Z.J."/>
        </authorList>
    </citation>
    <scope>NUCLEOTIDE SEQUENCE [LARGE SCALE GENOMIC DNA]</scope>
    <source>
        <strain evidence="2">Lindl</strain>
    </source>
</reference>
<proteinExistence type="predicted"/>
<gene>
    <name evidence="2" type="ORF">IEQ34_018820</name>
</gene>
<dbReference type="EMBL" id="JAGFBR010000017">
    <property type="protein sequence ID" value="KAH0451521.1"/>
    <property type="molecule type" value="Genomic_DNA"/>
</dbReference>
<feature type="compositionally biased region" description="Polar residues" evidence="1">
    <location>
        <begin position="1346"/>
        <end position="1358"/>
    </location>
</feature>
<evidence type="ECO:0000313" key="3">
    <source>
        <dbReference type="Proteomes" id="UP000775213"/>
    </source>
</evidence>
<feature type="region of interest" description="Disordered" evidence="1">
    <location>
        <begin position="1617"/>
        <end position="1658"/>
    </location>
</feature>
<accession>A0AAV7G5P9</accession>
<keyword evidence="3" id="KW-1185">Reference proteome</keyword>
<protein>
    <recommendedName>
        <fullName evidence="4">Protein SHORTAGE IN CHIASMATA 1</fullName>
    </recommendedName>
</protein>
<organism evidence="2 3">
    <name type="scientific">Dendrobium chrysotoxum</name>
    <name type="common">Orchid</name>
    <dbReference type="NCBI Taxonomy" id="161865"/>
    <lineage>
        <taxon>Eukaryota</taxon>
        <taxon>Viridiplantae</taxon>
        <taxon>Streptophyta</taxon>
        <taxon>Embryophyta</taxon>
        <taxon>Tracheophyta</taxon>
        <taxon>Spermatophyta</taxon>
        <taxon>Magnoliopsida</taxon>
        <taxon>Liliopsida</taxon>
        <taxon>Asparagales</taxon>
        <taxon>Orchidaceae</taxon>
        <taxon>Epidendroideae</taxon>
        <taxon>Malaxideae</taxon>
        <taxon>Dendrobiinae</taxon>
        <taxon>Dendrobium</taxon>
    </lineage>
</organism>
<evidence type="ECO:0000256" key="1">
    <source>
        <dbReference type="SAM" id="MobiDB-lite"/>
    </source>
</evidence>
<comment type="caution">
    <text evidence="2">The sequence shown here is derived from an EMBL/GenBank/DDBJ whole genome shotgun (WGS) entry which is preliminary data.</text>
</comment>
<dbReference type="PANTHER" id="PTHR35764">
    <property type="entry name" value="PROTEIN SHORTAGE IN CHIASMATA 1"/>
    <property type="match status" value="1"/>
</dbReference>